<evidence type="ECO:0000313" key="3">
    <source>
        <dbReference type="EMBL" id="KVG71115.1"/>
    </source>
</evidence>
<evidence type="ECO:0008006" key="5">
    <source>
        <dbReference type="Google" id="ProtNLM"/>
    </source>
</evidence>
<dbReference type="SUPFAM" id="SSF160544">
    <property type="entry name" value="EscU C-terminal domain-like"/>
    <property type="match status" value="1"/>
</dbReference>
<organism evidence="3 4">
    <name type="scientific">Burkholderia ubonensis</name>
    <dbReference type="NCBI Taxonomy" id="101571"/>
    <lineage>
        <taxon>Bacteria</taxon>
        <taxon>Pseudomonadati</taxon>
        <taxon>Pseudomonadota</taxon>
        <taxon>Betaproteobacteria</taxon>
        <taxon>Burkholderiales</taxon>
        <taxon>Burkholderiaceae</taxon>
        <taxon>Burkholderia</taxon>
        <taxon>Burkholderia cepacia complex</taxon>
    </lineage>
</organism>
<dbReference type="GO" id="GO:0009306">
    <property type="term" value="P:protein secretion"/>
    <property type="evidence" value="ECO:0007669"/>
    <property type="project" value="InterPro"/>
</dbReference>
<evidence type="ECO:0000313" key="4">
    <source>
        <dbReference type="Proteomes" id="UP000064029"/>
    </source>
</evidence>
<dbReference type="GO" id="GO:0005886">
    <property type="term" value="C:plasma membrane"/>
    <property type="evidence" value="ECO:0007669"/>
    <property type="project" value="TreeGrafter"/>
</dbReference>
<dbReference type="InterPro" id="IPR029025">
    <property type="entry name" value="T3SS_substrate_exporter_C"/>
</dbReference>
<dbReference type="PANTHER" id="PTHR30531:SF12">
    <property type="entry name" value="FLAGELLAR BIOSYNTHETIC PROTEIN FLHB"/>
    <property type="match status" value="1"/>
</dbReference>
<protein>
    <recommendedName>
        <fullName evidence="5">Flagellar biosynthesis protein FlhB</fullName>
    </recommendedName>
</protein>
<gene>
    <name evidence="3" type="ORF">WJ33_21215</name>
</gene>
<reference evidence="3 4" key="1">
    <citation type="submission" date="2015-11" db="EMBL/GenBank/DDBJ databases">
        <title>Expanding the genomic diversity of Burkholderia species for the development of highly accurate diagnostics.</title>
        <authorList>
            <person name="Sahl J."/>
            <person name="Keim P."/>
            <person name="Wagner D."/>
        </authorList>
    </citation>
    <scope>NUCLEOTIDE SEQUENCE [LARGE SCALE GENOMIC DNA]</scope>
    <source>
        <strain evidence="3 4">MSMB2036</strain>
    </source>
</reference>
<keyword evidence="2" id="KW-1133">Transmembrane helix</keyword>
<sequence>MNPVEGIKRFLSPLILFEFIRTLVKVVAFSLAMIFIVLRIFRELPAHQFDAMGLLSSLSPMSWASVRILILIAAAFALFDVFIVKRRFSKQMMMSRREVREEARNREGDPRIRQRRRQLQREMLRRASSMRGVREADVLVVNPVHFAIALRFDRGTMIAPQVTAKGAGEFALRLKSIAFTYGVPIVEDRVLARKLFFQIKLKECIGETFYKSVGKIYVNLRHKPSGGGAA</sequence>
<dbReference type="PRINTS" id="PR00950">
    <property type="entry name" value="TYPE3IMSPROT"/>
</dbReference>
<feature type="transmembrane region" description="Helical" evidence="2">
    <location>
        <begin position="20"/>
        <end position="41"/>
    </location>
</feature>
<dbReference type="Gene3D" id="3.40.1690.10">
    <property type="entry name" value="secretion proteins EscU"/>
    <property type="match status" value="1"/>
</dbReference>
<dbReference type="Pfam" id="PF01312">
    <property type="entry name" value="Bac_export_2"/>
    <property type="match status" value="1"/>
</dbReference>
<feature type="transmembrane region" description="Helical" evidence="2">
    <location>
        <begin position="61"/>
        <end position="84"/>
    </location>
</feature>
<evidence type="ECO:0000256" key="2">
    <source>
        <dbReference type="SAM" id="Phobius"/>
    </source>
</evidence>
<comment type="caution">
    <text evidence="3">The sequence shown here is derived from an EMBL/GenBank/DDBJ whole genome shotgun (WGS) entry which is preliminary data.</text>
</comment>
<proteinExistence type="inferred from homology"/>
<keyword evidence="2" id="KW-0472">Membrane</keyword>
<comment type="similarity">
    <text evidence="1">Belongs to the type III secretion exporter family.</text>
</comment>
<accession>A0A103RNG8</accession>
<name>A0A103RNG8_9BURK</name>
<evidence type="ECO:0000256" key="1">
    <source>
        <dbReference type="ARBA" id="ARBA00010690"/>
    </source>
</evidence>
<dbReference type="Proteomes" id="UP000064029">
    <property type="component" value="Unassembled WGS sequence"/>
</dbReference>
<dbReference type="PANTHER" id="PTHR30531">
    <property type="entry name" value="FLAGELLAR BIOSYNTHETIC PROTEIN FLHB"/>
    <property type="match status" value="1"/>
</dbReference>
<dbReference type="InterPro" id="IPR006135">
    <property type="entry name" value="T3SS_substrate_exporter"/>
</dbReference>
<dbReference type="AlphaFoldDB" id="A0A103RNG8"/>
<dbReference type="EMBL" id="LOXM01000073">
    <property type="protein sequence ID" value="KVG71115.1"/>
    <property type="molecule type" value="Genomic_DNA"/>
</dbReference>
<keyword evidence="2" id="KW-0812">Transmembrane</keyword>